<dbReference type="SUPFAM" id="SSF117892">
    <property type="entry name" value="Band 7/SPFH domain"/>
    <property type="match status" value="1"/>
</dbReference>
<accession>A0A1X1ZED5</accession>
<feature type="coiled-coil region" evidence="4">
    <location>
        <begin position="239"/>
        <end position="302"/>
    </location>
</feature>
<feature type="domain" description="Band 7" evidence="5">
    <location>
        <begin position="27"/>
        <end position="192"/>
    </location>
</feature>
<evidence type="ECO:0000256" key="3">
    <source>
        <dbReference type="ARBA" id="ARBA00023136"/>
    </source>
</evidence>
<gene>
    <name evidence="6" type="ORF">AWC18_08185</name>
</gene>
<dbReference type="InterPro" id="IPR001107">
    <property type="entry name" value="Band_7"/>
</dbReference>
<dbReference type="Proteomes" id="UP000193108">
    <property type="component" value="Unassembled WGS sequence"/>
</dbReference>
<evidence type="ECO:0000313" key="6">
    <source>
        <dbReference type="EMBL" id="ORW21787.1"/>
    </source>
</evidence>
<dbReference type="GO" id="GO:0002020">
    <property type="term" value="F:protease binding"/>
    <property type="evidence" value="ECO:0007669"/>
    <property type="project" value="TreeGrafter"/>
</dbReference>
<evidence type="ECO:0000256" key="1">
    <source>
        <dbReference type="ARBA" id="ARBA00004370"/>
    </source>
</evidence>
<dbReference type="EMBL" id="LQPI01000038">
    <property type="protein sequence ID" value="ORW21787.1"/>
    <property type="molecule type" value="Genomic_DNA"/>
</dbReference>
<comment type="caution">
    <text evidence="6">The sequence shown here is derived from an EMBL/GenBank/DDBJ whole genome shotgun (WGS) entry which is preliminary data.</text>
</comment>
<dbReference type="PANTHER" id="PTHR13806:SF46">
    <property type="entry name" value="FLOTILLIN-1-RELATED"/>
    <property type="match status" value="1"/>
</dbReference>
<comment type="similarity">
    <text evidence="2">Belongs to the band 7/mec-2 family. Flotillin subfamily.</text>
</comment>
<dbReference type="GO" id="GO:0072659">
    <property type="term" value="P:protein localization to plasma membrane"/>
    <property type="evidence" value="ECO:0007669"/>
    <property type="project" value="TreeGrafter"/>
</dbReference>
<dbReference type="Gene3D" id="3.30.479.30">
    <property type="entry name" value="Band 7 domain"/>
    <property type="match status" value="1"/>
</dbReference>
<comment type="subcellular location">
    <subcellularLocation>
        <location evidence="1">Membrane</location>
    </subcellularLocation>
</comment>
<organism evidence="6 7">
    <name type="scientific">Mycolicibacter nonchromogenicus</name>
    <name type="common">Mycobacterium nonchromogenicum</name>
    <dbReference type="NCBI Taxonomy" id="1782"/>
    <lineage>
        <taxon>Bacteria</taxon>
        <taxon>Bacillati</taxon>
        <taxon>Actinomycetota</taxon>
        <taxon>Actinomycetes</taxon>
        <taxon>Mycobacteriales</taxon>
        <taxon>Mycobacteriaceae</taxon>
        <taxon>Mycolicibacter</taxon>
    </lineage>
</organism>
<dbReference type="InterPro" id="IPR031905">
    <property type="entry name" value="Flotillin_C"/>
</dbReference>
<dbReference type="SMART" id="SM00244">
    <property type="entry name" value="PHB"/>
    <property type="match status" value="1"/>
</dbReference>
<protein>
    <submittedName>
        <fullName evidence="6">Flotillin</fullName>
    </submittedName>
</protein>
<keyword evidence="3" id="KW-0472">Membrane</keyword>
<dbReference type="STRING" id="1782.AWC18_08185"/>
<dbReference type="CDD" id="cd03399">
    <property type="entry name" value="SPFH_flotillin"/>
    <property type="match status" value="1"/>
</dbReference>
<dbReference type="Pfam" id="PF01145">
    <property type="entry name" value="Band_7"/>
    <property type="match status" value="1"/>
</dbReference>
<evidence type="ECO:0000313" key="7">
    <source>
        <dbReference type="Proteomes" id="UP000193108"/>
    </source>
</evidence>
<dbReference type="GO" id="GO:0005886">
    <property type="term" value="C:plasma membrane"/>
    <property type="evidence" value="ECO:0007669"/>
    <property type="project" value="TreeGrafter"/>
</dbReference>
<dbReference type="AlphaFoldDB" id="A0A1X1ZED5"/>
<reference evidence="6 7" key="1">
    <citation type="submission" date="2016-01" db="EMBL/GenBank/DDBJ databases">
        <title>The new phylogeny of the genus Mycobacterium.</title>
        <authorList>
            <person name="Tarcisio F."/>
            <person name="Conor M."/>
            <person name="Antonella G."/>
            <person name="Elisabetta G."/>
            <person name="Giulia F.S."/>
            <person name="Sara T."/>
            <person name="Anna F."/>
            <person name="Clotilde B."/>
            <person name="Roberto B."/>
            <person name="Veronica D.S."/>
            <person name="Fabio R."/>
            <person name="Monica P."/>
            <person name="Olivier J."/>
            <person name="Enrico T."/>
            <person name="Nicola S."/>
        </authorList>
    </citation>
    <scope>NUCLEOTIDE SEQUENCE [LARGE SCALE GENOMIC DNA]</scope>
    <source>
        <strain evidence="6 7">DSM 44164</strain>
    </source>
</reference>
<dbReference type="InterPro" id="IPR027705">
    <property type="entry name" value="Flotillin_fam"/>
</dbReference>
<dbReference type="InterPro" id="IPR036013">
    <property type="entry name" value="Band_7/SPFH_dom_sf"/>
</dbReference>
<dbReference type="PANTHER" id="PTHR13806">
    <property type="entry name" value="FLOTILLIN-RELATED"/>
    <property type="match status" value="1"/>
</dbReference>
<evidence type="ECO:0000259" key="5">
    <source>
        <dbReference type="SMART" id="SM00244"/>
    </source>
</evidence>
<sequence>MSLVLIVIVATVAALLLLVALPMIYVHNYIKVPPNEVAVFTGRGQPKVVRGGARFRMPGIERVDIMSLEPFNVSINLQNALSNNGVPVNVEAVGLVRIGSADEAVQTAVQRFLTSNLDELQRQINDILAGSLRGITATMTVEDLNSNRDTLARSVVEEAGADLARIGMEVDVLKIAGISDRNGYLESLGQRRIAEVKRDATVGTAEAERDAQIQSAKARQAGAVAQAEADTAIATANQKRDVELARLRAQTEAENAQADQAGPLAHARAEKDVGIAVEQAEAARVQARIEVEQRRAEQAQAALQADVIAPAEAQRQADVARAEGQRQAAILAAQAQAEAARQAGEAQADARKAAADALRVERQAEADGARARLVAEAEGTKAKLLAEAEGKKEIANALNSYSAEAARMLMLPDVLASVVSATQAAAAPLSDIERLSIIGGAGDAQDAIGGLLGISPLGIAKVLETLKASGVDVAAMLRPGATETEPAPNSHPLPTE</sequence>
<proteinExistence type="inferred from homology"/>
<keyword evidence="4" id="KW-0175">Coiled coil</keyword>
<keyword evidence="7" id="KW-1185">Reference proteome</keyword>
<dbReference type="Pfam" id="PF15975">
    <property type="entry name" value="Flot"/>
    <property type="match status" value="1"/>
</dbReference>
<name>A0A1X1ZED5_MYCNO</name>
<evidence type="ECO:0000256" key="4">
    <source>
        <dbReference type="SAM" id="Coils"/>
    </source>
</evidence>
<dbReference type="RefSeq" id="WP_064997054.1">
    <property type="nucleotide sequence ID" value="NZ_LQPI01000038.1"/>
</dbReference>
<evidence type="ECO:0000256" key="2">
    <source>
        <dbReference type="ARBA" id="ARBA00007161"/>
    </source>
</evidence>